<protein>
    <recommendedName>
        <fullName evidence="1">GAF domain-containing protein</fullName>
    </recommendedName>
</protein>
<accession>A0A1F6EUI8</accession>
<dbReference type="STRING" id="1798515.A3B35_01885"/>
<dbReference type="AlphaFoldDB" id="A0A1F6EUI8"/>
<dbReference type="EMBL" id="MFMC01000022">
    <property type="protein sequence ID" value="OGG77309.1"/>
    <property type="molecule type" value="Genomic_DNA"/>
</dbReference>
<dbReference type="SUPFAM" id="SSF55781">
    <property type="entry name" value="GAF domain-like"/>
    <property type="match status" value="1"/>
</dbReference>
<name>A0A1F6EUI8_9BACT</name>
<dbReference type="Pfam" id="PF01590">
    <property type="entry name" value="GAF"/>
    <property type="match status" value="1"/>
</dbReference>
<reference evidence="2 3" key="1">
    <citation type="journal article" date="2016" name="Nat. Commun.">
        <title>Thousands of microbial genomes shed light on interconnected biogeochemical processes in an aquifer system.</title>
        <authorList>
            <person name="Anantharaman K."/>
            <person name="Brown C.T."/>
            <person name="Hug L.A."/>
            <person name="Sharon I."/>
            <person name="Castelle C.J."/>
            <person name="Probst A.J."/>
            <person name="Thomas B.C."/>
            <person name="Singh A."/>
            <person name="Wilkins M.J."/>
            <person name="Karaoz U."/>
            <person name="Brodie E.L."/>
            <person name="Williams K.H."/>
            <person name="Hubbard S.S."/>
            <person name="Banfield J.F."/>
        </authorList>
    </citation>
    <scope>NUCLEOTIDE SEQUENCE [LARGE SCALE GENOMIC DNA]</scope>
</reference>
<sequence>MQTAPIPENESERIASLKKLQILDTPPEERFDLLTKLATKVFNVPISTITLVDANREWFKSVCGLDEKEGDRAISFCGHGMLADEILVIPDAEKDPRFFDNPMVIGEPFIRFYAGVPLFSEDGQRVGTFCIKGHEPREITEEEKETLIMMAKLAELAINTHNLQLKGSKA</sequence>
<proteinExistence type="predicted"/>
<dbReference type="InterPro" id="IPR003018">
    <property type="entry name" value="GAF"/>
</dbReference>
<dbReference type="PANTHER" id="PTHR43102:SF2">
    <property type="entry name" value="GAF DOMAIN-CONTAINING PROTEIN"/>
    <property type="match status" value="1"/>
</dbReference>
<dbReference type="Proteomes" id="UP000177215">
    <property type="component" value="Unassembled WGS sequence"/>
</dbReference>
<dbReference type="Gene3D" id="3.30.450.40">
    <property type="match status" value="1"/>
</dbReference>
<evidence type="ECO:0000313" key="2">
    <source>
        <dbReference type="EMBL" id="OGG77309.1"/>
    </source>
</evidence>
<gene>
    <name evidence="2" type="ORF">A3B35_01885</name>
</gene>
<evidence type="ECO:0000313" key="3">
    <source>
        <dbReference type="Proteomes" id="UP000177215"/>
    </source>
</evidence>
<feature type="domain" description="GAF" evidence="1">
    <location>
        <begin position="26"/>
        <end position="168"/>
    </location>
</feature>
<dbReference type="SMART" id="SM00065">
    <property type="entry name" value="GAF"/>
    <property type="match status" value="1"/>
</dbReference>
<dbReference type="InterPro" id="IPR029016">
    <property type="entry name" value="GAF-like_dom_sf"/>
</dbReference>
<evidence type="ECO:0000259" key="1">
    <source>
        <dbReference type="SMART" id="SM00065"/>
    </source>
</evidence>
<comment type="caution">
    <text evidence="2">The sequence shown here is derived from an EMBL/GenBank/DDBJ whole genome shotgun (WGS) entry which is preliminary data.</text>
</comment>
<dbReference type="PANTHER" id="PTHR43102">
    <property type="entry name" value="SLR1143 PROTEIN"/>
    <property type="match status" value="1"/>
</dbReference>
<organism evidence="2 3">
    <name type="scientific">Candidatus Kaiserbacteria bacterium RIFCSPLOWO2_01_FULL_54_24</name>
    <dbReference type="NCBI Taxonomy" id="1798515"/>
    <lineage>
        <taxon>Bacteria</taxon>
        <taxon>Candidatus Kaiseribacteriota</taxon>
    </lineage>
</organism>